<accession>A0ABV8SKP3</accession>
<evidence type="ECO:0000313" key="3">
    <source>
        <dbReference type="Proteomes" id="UP001595904"/>
    </source>
</evidence>
<feature type="chain" id="PRO_5046163332" evidence="1">
    <location>
        <begin position="21"/>
        <end position="552"/>
    </location>
</feature>
<protein>
    <submittedName>
        <fullName evidence="2">Uncharacterized protein</fullName>
    </submittedName>
</protein>
<dbReference type="RefSeq" id="WP_380595115.1">
    <property type="nucleotide sequence ID" value="NZ_JBHSDU010000001.1"/>
</dbReference>
<feature type="signal peptide" evidence="1">
    <location>
        <begin position="1"/>
        <end position="20"/>
    </location>
</feature>
<organism evidence="2 3">
    <name type="scientific">Steroidobacter flavus</name>
    <dbReference type="NCBI Taxonomy" id="1842136"/>
    <lineage>
        <taxon>Bacteria</taxon>
        <taxon>Pseudomonadati</taxon>
        <taxon>Pseudomonadota</taxon>
        <taxon>Gammaproteobacteria</taxon>
        <taxon>Steroidobacterales</taxon>
        <taxon>Steroidobacteraceae</taxon>
        <taxon>Steroidobacter</taxon>
    </lineage>
</organism>
<dbReference type="Proteomes" id="UP001595904">
    <property type="component" value="Unassembled WGS sequence"/>
</dbReference>
<sequence length="552" mass="57387">MKIRKQILAGAIASSMMGLAACGGGGKGTQDTGTNASGNSAGSSSSRVFYARAVDGYLAGASVYVDQNANGKLDAFEPRALTDSEGYFSYNHRTGADYCADGGLNQYCLRGAIAANAEVIIRVTGGYDTVTQLPFKGVLSLRSSDLDRDDLRLVTPQTSMVADSSSNAQSKLDALIAAGVLDNSLNDDLLAGGNIEAMSRAQIVAIISRVMGEVGNLSVGPATFQDVESSAWATGYIAMASKLIEVGPSQTFEATFGSAETLAEIARRTLYSAQNPGQAVPSTYELPNPSSFEPLLQVTADLVALNEEIVAALQGAGTPEDMKAILRLQMVAAERALANPSDPQLDNLADWVRNQLAQGNGLGTDLAALGEDNIDLSTLIAPSFAFDPNSNSISASAKIPADAATAFASLVNTAFSVSLDKRDEQGDALFFVSGAVNARSGDIKVCVRYRSDNGDFDTTSNTDPNGALLVGGHWSLLDDHTLTLSIDVAGGVRSLLLKAVGTNASGLDYRFDFGDDLSDWSGAAPAGFTAGSVPASDAACRTSLIERFGQMT</sequence>
<dbReference type="PROSITE" id="PS51257">
    <property type="entry name" value="PROKAR_LIPOPROTEIN"/>
    <property type="match status" value="1"/>
</dbReference>
<evidence type="ECO:0000256" key="1">
    <source>
        <dbReference type="SAM" id="SignalP"/>
    </source>
</evidence>
<reference evidence="3" key="1">
    <citation type="journal article" date="2019" name="Int. J. Syst. Evol. Microbiol.">
        <title>The Global Catalogue of Microorganisms (GCM) 10K type strain sequencing project: providing services to taxonomists for standard genome sequencing and annotation.</title>
        <authorList>
            <consortium name="The Broad Institute Genomics Platform"/>
            <consortium name="The Broad Institute Genome Sequencing Center for Infectious Disease"/>
            <person name="Wu L."/>
            <person name="Ma J."/>
        </authorList>
    </citation>
    <scope>NUCLEOTIDE SEQUENCE [LARGE SCALE GENOMIC DNA]</scope>
    <source>
        <strain evidence="3">CGMCC 1.10759</strain>
    </source>
</reference>
<proteinExistence type="predicted"/>
<evidence type="ECO:0000313" key="2">
    <source>
        <dbReference type="EMBL" id="MFC4308191.1"/>
    </source>
</evidence>
<comment type="caution">
    <text evidence="2">The sequence shown here is derived from an EMBL/GenBank/DDBJ whole genome shotgun (WGS) entry which is preliminary data.</text>
</comment>
<keyword evidence="1" id="KW-0732">Signal</keyword>
<dbReference type="EMBL" id="JBHSDU010000001">
    <property type="protein sequence ID" value="MFC4308191.1"/>
    <property type="molecule type" value="Genomic_DNA"/>
</dbReference>
<keyword evidence="3" id="KW-1185">Reference proteome</keyword>
<gene>
    <name evidence="2" type="ORF">ACFPN2_03765</name>
</gene>
<name>A0ABV8SKP3_9GAMM</name>